<dbReference type="WBParaSite" id="ES5_v2.g11311.t1">
    <property type="protein sequence ID" value="ES5_v2.g11311.t1"/>
    <property type="gene ID" value="ES5_v2.g11311"/>
</dbReference>
<evidence type="ECO:0000313" key="2">
    <source>
        <dbReference type="WBParaSite" id="ES5_v2.g11311.t1"/>
    </source>
</evidence>
<name>A0AC34F2Y7_9BILA</name>
<proteinExistence type="predicted"/>
<accession>A0AC34F2Y7</accession>
<organism evidence="1 2">
    <name type="scientific">Panagrolaimus sp. ES5</name>
    <dbReference type="NCBI Taxonomy" id="591445"/>
    <lineage>
        <taxon>Eukaryota</taxon>
        <taxon>Metazoa</taxon>
        <taxon>Ecdysozoa</taxon>
        <taxon>Nematoda</taxon>
        <taxon>Chromadorea</taxon>
        <taxon>Rhabditida</taxon>
        <taxon>Tylenchina</taxon>
        <taxon>Panagrolaimomorpha</taxon>
        <taxon>Panagrolaimoidea</taxon>
        <taxon>Panagrolaimidae</taxon>
        <taxon>Panagrolaimus</taxon>
    </lineage>
</organism>
<dbReference type="Proteomes" id="UP000887579">
    <property type="component" value="Unplaced"/>
</dbReference>
<reference evidence="2" key="1">
    <citation type="submission" date="2022-11" db="UniProtKB">
        <authorList>
            <consortium name="WormBaseParasite"/>
        </authorList>
    </citation>
    <scope>IDENTIFICATION</scope>
</reference>
<sequence>MKCAVCENASDGYHFNVMSCRACSSFFRRTLAENKTYVCQKENHCNVSFNAMTNVEESTPPIVVSHVHPATTSTMNTLKHLKSVYLFWHGYLSALKSLYTVENPTNIFADIEYKLIKQSHYDKAEKGSMSMLFSLLIEHITPFKRLNHDQRVLIMKNIARPIAMIYKTSLTAIVFPNDANKFVLSFGYCIDKQNIGYFFEYKDGWIGVEKLLQPVVNEIISMSKDFHGYREVEVGLLAVMLLAQRMRKEELSDAENEEYWRELLAEAHADIVNTYGFVDGGIKFAELFMKLSRINDVMNLMSESVVLMRIFMPTSVMEIWDDYHS</sequence>
<protein>
    <submittedName>
        <fullName evidence="2">Nuclear receptor domain-containing protein</fullName>
    </submittedName>
</protein>
<evidence type="ECO:0000313" key="1">
    <source>
        <dbReference type="Proteomes" id="UP000887579"/>
    </source>
</evidence>